<keyword evidence="3" id="KW-1185">Reference proteome</keyword>
<sequence length="158" mass="18128">MAGTSSSAIDFSEFPSNLNVLVIDTDPGDLEFIEKSCKENFRCKEKSHKAVICSESSMAMDVLLNEEIDIHLIVMELHMPMMNDFEFLQFLDEEGFDIAFAFQLGAIHYFMKPFHDLLDLWGPFLRHYYDMLRNLDDETSDGEGKANDTLNKKDDALV</sequence>
<dbReference type="Gene3D" id="3.40.50.2300">
    <property type="match status" value="1"/>
</dbReference>
<dbReference type="AlphaFoldDB" id="A0AAQ3SA53"/>
<protein>
    <recommendedName>
        <fullName evidence="4">Response regulatory domain-containing protein</fullName>
    </recommendedName>
</protein>
<proteinExistence type="predicted"/>
<dbReference type="Proteomes" id="UP001374535">
    <property type="component" value="Chromosome 1"/>
</dbReference>
<dbReference type="EMBL" id="CP144700">
    <property type="protein sequence ID" value="WVZ23162.1"/>
    <property type="molecule type" value="Genomic_DNA"/>
</dbReference>
<name>A0AAQ3SA53_VIGMU</name>
<evidence type="ECO:0000313" key="3">
    <source>
        <dbReference type="Proteomes" id="UP001374535"/>
    </source>
</evidence>
<evidence type="ECO:0000313" key="2">
    <source>
        <dbReference type="EMBL" id="WVZ23162.1"/>
    </source>
</evidence>
<accession>A0AAQ3SA53</accession>
<organism evidence="2 3">
    <name type="scientific">Vigna mungo</name>
    <name type="common">Black gram</name>
    <name type="synonym">Phaseolus mungo</name>
    <dbReference type="NCBI Taxonomy" id="3915"/>
    <lineage>
        <taxon>Eukaryota</taxon>
        <taxon>Viridiplantae</taxon>
        <taxon>Streptophyta</taxon>
        <taxon>Embryophyta</taxon>
        <taxon>Tracheophyta</taxon>
        <taxon>Spermatophyta</taxon>
        <taxon>Magnoliopsida</taxon>
        <taxon>eudicotyledons</taxon>
        <taxon>Gunneridae</taxon>
        <taxon>Pentapetalae</taxon>
        <taxon>rosids</taxon>
        <taxon>fabids</taxon>
        <taxon>Fabales</taxon>
        <taxon>Fabaceae</taxon>
        <taxon>Papilionoideae</taxon>
        <taxon>50 kb inversion clade</taxon>
        <taxon>NPAAA clade</taxon>
        <taxon>indigoferoid/millettioid clade</taxon>
        <taxon>Phaseoleae</taxon>
        <taxon>Vigna</taxon>
    </lineage>
</organism>
<dbReference type="SUPFAM" id="SSF52172">
    <property type="entry name" value="CheY-like"/>
    <property type="match status" value="1"/>
</dbReference>
<evidence type="ECO:0000256" key="1">
    <source>
        <dbReference type="SAM" id="MobiDB-lite"/>
    </source>
</evidence>
<evidence type="ECO:0008006" key="4">
    <source>
        <dbReference type="Google" id="ProtNLM"/>
    </source>
</evidence>
<feature type="region of interest" description="Disordered" evidence="1">
    <location>
        <begin position="139"/>
        <end position="158"/>
    </location>
</feature>
<reference evidence="2 3" key="1">
    <citation type="journal article" date="2023" name="Life. Sci Alliance">
        <title>Evolutionary insights into 3D genome organization and epigenetic landscape of Vigna mungo.</title>
        <authorList>
            <person name="Junaid A."/>
            <person name="Singh B."/>
            <person name="Bhatia S."/>
        </authorList>
    </citation>
    <scope>NUCLEOTIDE SEQUENCE [LARGE SCALE GENOMIC DNA]</scope>
    <source>
        <strain evidence="2">Urdbean</strain>
    </source>
</reference>
<gene>
    <name evidence="2" type="ORF">V8G54_001706</name>
</gene>
<dbReference type="InterPro" id="IPR011006">
    <property type="entry name" value="CheY-like_superfamily"/>
</dbReference>